<dbReference type="Pfam" id="PF12796">
    <property type="entry name" value="Ank_2"/>
    <property type="match status" value="3"/>
</dbReference>
<evidence type="ECO:0000256" key="2">
    <source>
        <dbReference type="ARBA" id="ARBA00023043"/>
    </source>
</evidence>
<dbReference type="SUPFAM" id="SSF52540">
    <property type="entry name" value="P-loop containing nucleoside triphosphate hydrolases"/>
    <property type="match status" value="1"/>
</dbReference>
<dbReference type="Gene3D" id="3.40.50.300">
    <property type="entry name" value="P-loop containing nucleotide triphosphate hydrolases"/>
    <property type="match status" value="1"/>
</dbReference>
<keyword evidence="1" id="KW-0677">Repeat</keyword>
<dbReference type="InParanoid" id="A0A7C8ML48"/>
<dbReference type="SMART" id="SM00248">
    <property type="entry name" value="ANK"/>
    <property type="match status" value="9"/>
</dbReference>
<dbReference type="Pfam" id="PF24883">
    <property type="entry name" value="NPHP3_N"/>
    <property type="match status" value="1"/>
</dbReference>
<feature type="repeat" description="ANK" evidence="3">
    <location>
        <begin position="948"/>
        <end position="981"/>
    </location>
</feature>
<sequence>MEDHKPSRVHRILSGIFHSRSRSGSPKPQEHGHIHTPTIQTTNQAVFQTNKNLLNSSTTAQDVGSSRTLNPTLVDNHERCNAKTRDAQDGICAPNNDPDTVGLPNQVVMMRRSPNTKVSGTAYDEAWSQLSEQERANLSNETSIKTLFEKLDETDQQHQSKSWLKRGKMAAGLQYVSNICDYVNLVTTWVPVPDLGAALSLFKGIIAIAVAICGAYDDLTKHIQEFLDRIPVIERCNTVLWSNIASSDIHDTLVTCYSTLLAFYSKVMAFLLEESRIRRILETFHSEIPRIVSDFNSHTDRLSNMMEVETLVTVRKIWDQQIENFVDDNLYKQHYIGSRNADECNRSDEACRWISSEETFEDWAYGARGVLTMYGVVGCGKTATASFVAEYLREEGKAPVLAYYCTQQEEDQLRFIFCSLTYQLLQAKPDLKEKFKDWFEQRQATTLDKPSNKPAILAEFLYSSLQNLREQMFVVLDGLDECGEDARTELFVLFRTLIRNGALIKVFVSSRQRDDILETLTSSETTEDEAASEPVPQIPLFHIDMSPTEERDIILARHLAAKPLRQIEDSTVREKVIKQLAKRAGGSAIWLKMAMASLAGAKTERRIEKCLKFLETDPKLIDWYGRLFNDAESAVCNDRDILERALEILAVARRPLTIDELARAAYIHDAENGESLSVLNETAEEIDFLSLVRPFVVTLGEVADGKNPRVRLVHQSLMELLLTARPSEWNKMSATNERKTVTEKQRELRRYELNKQLMGSCVRYLLLDDLEDKPFDEYADTAPDTALDEPQQEDEPWDGFSFNEMFMEPTIQKRAQARAQISHLQFYEYAASHWASHLAACEKVATETLRDYAKTLLNIAASGCTDWASFVRTEKEAEGEIFPSSSEPATLASYFGLCETLADILASPGTVPQPTKDEALFWASRGGRENIVKLLLENGADANQHFTDKQTALTIAAHHGHLDCVQALLADRRTDVNVHNSRIRTALSFAAGSGHEKICAALVQRGDCRPDKTDKDGLTPLFYAVNAEHLPTIRTLTAIPGVHVNHQENEGLTALCWAAKYGAISSLQQLLDTENIDVNLPDKYGRSPLIWAAYRGHAACVDSLMRHAEINKSAVHYKDRKNAIHFACETGKHEALLCLLKHDCPGIDDPDVDGWTPLMWAIQNGPDCVVTLLATGRIKLNRRDNQGKTTLALALTWGWSAEVVRVLLDYGAVPETTDNNGFMPLNVAIEKSSSRGP</sequence>
<dbReference type="AlphaFoldDB" id="A0A7C8ML48"/>
<dbReference type="PANTHER" id="PTHR24198:SF165">
    <property type="entry name" value="ANKYRIN REPEAT-CONTAINING PROTEIN-RELATED"/>
    <property type="match status" value="1"/>
</dbReference>
<dbReference type="Proteomes" id="UP000481858">
    <property type="component" value="Unassembled WGS sequence"/>
</dbReference>
<dbReference type="EMBL" id="WUBL01000064">
    <property type="protein sequence ID" value="KAF2967652.1"/>
    <property type="molecule type" value="Genomic_DNA"/>
</dbReference>
<dbReference type="InterPro" id="IPR002110">
    <property type="entry name" value="Ankyrin_rpt"/>
</dbReference>
<proteinExistence type="predicted"/>
<dbReference type="InterPro" id="IPR056884">
    <property type="entry name" value="NPHP3-like_N"/>
</dbReference>
<evidence type="ECO:0000313" key="5">
    <source>
        <dbReference type="EMBL" id="KAF2967652.1"/>
    </source>
</evidence>
<dbReference type="PROSITE" id="PS50297">
    <property type="entry name" value="ANK_REP_REGION"/>
    <property type="match status" value="1"/>
</dbReference>
<dbReference type="InterPro" id="IPR036770">
    <property type="entry name" value="Ankyrin_rpt-contain_sf"/>
</dbReference>
<keyword evidence="2 3" id="KW-0040">ANK repeat</keyword>
<protein>
    <recommendedName>
        <fullName evidence="4">Nephrocystin 3-like N-terminal domain-containing protein</fullName>
    </recommendedName>
</protein>
<accession>A0A7C8ML48</accession>
<dbReference type="PANTHER" id="PTHR24198">
    <property type="entry name" value="ANKYRIN REPEAT AND PROTEIN KINASE DOMAIN-CONTAINING PROTEIN"/>
    <property type="match status" value="1"/>
</dbReference>
<evidence type="ECO:0000256" key="1">
    <source>
        <dbReference type="ARBA" id="ARBA00022737"/>
    </source>
</evidence>
<evidence type="ECO:0000256" key="3">
    <source>
        <dbReference type="PROSITE-ProRule" id="PRU00023"/>
    </source>
</evidence>
<comment type="caution">
    <text evidence="5">The sequence shown here is derived from an EMBL/GenBank/DDBJ whole genome shotgun (WGS) entry which is preliminary data.</text>
</comment>
<keyword evidence="6" id="KW-1185">Reference proteome</keyword>
<evidence type="ECO:0000313" key="6">
    <source>
        <dbReference type="Proteomes" id="UP000481858"/>
    </source>
</evidence>
<organism evidence="5 6">
    <name type="scientific">Xylaria multiplex</name>
    <dbReference type="NCBI Taxonomy" id="323545"/>
    <lineage>
        <taxon>Eukaryota</taxon>
        <taxon>Fungi</taxon>
        <taxon>Dikarya</taxon>
        <taxon>Ascomycota</taxon>
        <taxon>Pezizomycotina</taxon>
        <taxon>Sordariomycetes</taxon>
        <taxon>Xylariomycetidae</taxon>
        <taxon>Xylariales</taxon>
        <taxon>Xylariaceae</taxon>
        <taxon>Xylaria</taxon>
    </lineage>
</organism>
<name>A0A7C8ML48_9PEZI</name>
<reference evidence="5 6" key="1">
    <citation type="submission" date="2019-12" db="EMBL/GenBank/DDBJ databases">
        <title>Draft genome sequence of the ascomycete Xylaria multiplex DSM 110363.</title>
        <authorList>
            <person name="Buettner E."/>
            <person name="Kellner H."/>
        </authorList>
    </citation>
    <scope>NUCLEOTIDE SEQUENCE [LARGE SCALE GENOMIC DNA]</scope>
    <source>
        <strain evidence="5 6">DSM 110363</strain>
    </source>
</reference>
<dbReference type="Gene3D" id="1.25.40.20">
    <property type="entry name" value="Ankyrin repeat-containing domain"/>
    <property type="match status" value="1"/>
</dbReference>
<dbReference type="PROSITE" id="PS50088">
    <property type="entry name" value="ANK_REPEAT"/>
    <property type="match status" value="3"/>
</dbReference>
<gene>
    <name evidence="5" type="ORF">GQX73_g5959</name>
</gene>
<feature type="repeat" description="ANK" evidence="3">
    <location>
        <begin position="915"/>
        <end position="947"/>
    </location>
</feature>
<dbReference type="InterPro" id="IPR027417">
    <property type="entry name" value="P-loop_NTPase"/>
</dbReference>
<dbReference type="SUPFAM" id="SSF48403">
    <property type="entry name" value="Ankyrin repeat"/>
    <property type="match status" value="1"/>
</dbReference>
<feature type="repeat" description="ANK" evidence="3">
    <location>
        <begin position="1186"/>
        <end position="1219"/>
    </location>
</feature>
<dbReference type="OrthoDB" id="163438at2759"/>
<feature type="domain" description="Nephrocystin 3-like N-terminal" evidence="4">
    <location>
        <begin position="350"/>
        <end position="511"/>
    </location>
</feature>
<evidence type="ECO:0000259" key="4">
    <source>
        <dbReference type="Pfam" id="PF24883"/>
    </source>
</evidence>